<dbReference type="Proteomes" id="UP000683360">
    <property type="component" value="Unassembled WGS sequence"/>
</dbReference>
<evidence type="ECO:0000259" key="2">
    <source>
        <dbReference type="PROSITE" id="PS50104"/>
    </source>
</evidence>
<comment type="caution">
    <text evidence="3">The sequence shown here is derived from an EMBL/GenBank/DDBJ whole genome shotgun (WGS) entry which is preliminary data.</text>
</comment>
<dbReference type="CDD" id="cd00229">
    <property type="entry name" value="SGNH_hydrolase"/>
    <property type="match status" value="1"/>
</dbReference>
<dbReference type="EMBL" id="CAJPWZ010002271">
    <property type="protein sequence ID" value="CAG2234754.1"/>
    <property type="molecule type" value="Genomic_DNA"/>
</dbReference>
<dbReference type="InterPro" id="IPR042342">
    <property type="entry name" value="TTC22"/>
</dbReference>
<dbReference type="PANTHER" id="PTHR16253:SF0">
    <property type="entry name" value="TETRATRICOPEPTIDE REPEAT PROTEIN 22"/>
    <property type="match status" value="1"/>
</dbReference>
<accession>A0A8S3TM19</accession>
<dbReference type="Gene3D" id="3.40.50.1110">
    <property type="entry name" value="SGNH hydrolase"/>
    <property type="match status" value="1"/>
</dbReference>
<dbReference type="Pfam" id="PF13472">
    <property type="entry name" value="Lipase_GDSL_2"/>
    <property type="match status" value="1"/>
</dbReference>
<dbReference type="InterPro" id="IPR000157">
    <property type="entry name" value="TIR_dom"/>
</dbReference>
<dbReference type="InterPro" id="IPR013830">
    <property type="entry name" value="SGNH_hydro"/>
</dbReference>
<dbReference type="InterPro" id="IPR035897">
    <property type="entry name" value="Toll_tir_struct_dom_sf"/>
</dbReference>
<dbReference type="SMART" id="SM00343">
    <property type="entry name" value="ZnF_C2HC"/>
    <property type="match status" value="3"/>
</dbReference>
<dbReference type="Pfam" id="PF01582">
    <property type="entry name" value="TIR"/>
    <property type="match status" value="1"/>
</dbReference>
<dbReference type="SUPFAM" id="SSF52200">
    <property type="entry name" value="Toll/Interleukin receptor TIR domain"/>
    <property type="match status" value="1"/>
</dbReference>
<dbReference type="InterPro" id="IPR036875">
    <property type="entry name" value="Znf_CCHC_sf"/>
</dbReference>
<feature type="compositionally biased region" description="Basic and acidic residues" evidence="1">
    <location>
        <begin position="1163"/>
        <end position="1177"/>
    </location>
</feature>
<dbReference type="OrthoDB" id="6174810at2759"/>
<evidence type="ECO:0000256" key="1">
    <source>
        <dbReference type="SAM" id="MobiDB-lite"/>
    </source>
</evidence>
<dbReference type="Gene3D" id="4.10.60.10">
    <property type="entry name" value="Zinc finger, CCHC-type"/>
    <property type="match status" value="1"/>
</dbReference>
<evidence type="ECO:0000313" key="4">
    <source>
        <dbReference type="Proteomes" id="UP000683360"/>
    </source>
</evidence>
<protein>
    <submittedName>
        <fullName evidence="3">TLR2</fullName>
    </submittedName>
</protein>
<dbReference type="GO" id="GO:0008270">
    <property type="term" value="F:zinc ion binding"/>
    <property type="evidence" value="ECO:0007669"/>
    <property type="project" value="InterPro"/>
</dbReference>
<dbReference type="PANTHER" id="PTHR16253">
    <property type="entry name" value="TETRATRICOPEPTIDE REPEAT PROTEIN 22"/>
    <property type="match status" value="1"/>
</dbReference>
<sequence>MFQNDMHSIEDTITSLYKRLTQEHKVVHNVLNNMIAVVKSKPWRGKNDSIICLENILERDPRNLNALSDIEFLCRGIHRVNEADMYKERLDAILNGGEIEDRRSKAICLMEQGYAILYDEDANVEHITKDRLSETYRMLLSEYKKSSGKRNSCVALNRKFNSLKEMCQEDRINRDREKRSVTLEAAEIFWEIINDRKFDVQQCLIYKSRSLALLGYMLLKRSYYFKNFHKNRFANVHRFNHYFTEPLSALDEAYYMNTNDTFVLNRFGRTLMIAACKSGVPNIKRSVLHRAEYLLSTSIRQDTFNWFAYSTRMSVRRQLALEYISFDIDTAEQLLIEAAHDGYQCFCSKGTSKSICEAVDICQYLAKFPEIRSNGSEYVTLRRKSYLFDALDYLNYGIQQSGPTNYYLVYKMGAVLYDLDELKPAIDWMKRALSLSHNENSTSLKVTCLYMLRKYSIDVANNVNIQYLIRDFVYTMGKGYQKFKNIVSVCRFLLRNNEHCLIALLGDTIRFSYMLNSSKVSLLTECTQTCIDLMPYNNESVLSLKQYLEQLRQIPLVDDIEPKFDDEFKSTFSMPTVLITSQLSNEFLYDFFVSYSHKDSDWVLTRLVPDLESAMYTDDVILKGCIAHRDFQPGKFIFENILDSIKNSSKVILVLNKHFSFGMKRVKRIPKIPSSLSLWKQYIQKGVNSESFTLSIHFFTKGLKGISHDDVLSEIAKVIDIEDVLSIQITEKDCIVTLKNPESKDRLAAQGIALRDRSVKFYEVESLITHVTIKDAPYELDNLYIVAQMLRFGKVVPGSLKRGVIKGTNIENGSRYIDILECDTVLPNRTSFGRFEVRLFADNNRTPCIYCHITGHPSYRCKDKPSLMNQKRCYNCCGIGHVANACTSEAYCSYCNANGHARRDCEQYKQETEKKELGSYGPEILEGRQDNTKNIHTDEDDKESIASDNTNCERETVSVLLGASNCIRLGHIDDSVVNASISGGSFDKIEQNIDLAFQKTENKDIEKVVICLGTNDISRNKSDSDQINLLVTSAVNRVKSSFPEAQIGLCNIIPRKGNGAQFQKINETTKNVNSFMKKLCVREQFVAFVDINDQFYKHGAVIRTLFDKNDSSGVHVSTEGAQRINSKLCEFLNSPNTNVVVSNTPIDRKRNRSDKTTPTSADRTSKVSRKETGIDHD</sequence>
<dbReference type="InterPro" id="IPR001878">
    <property type="entry name" value="Znf_CCHC"/>
</dbReference>
<dbReference type="SUPFAM" id="SSF52266">
    <property type="entry name" value="SGNH hydrolase"/>
    <property type="match status" value="1"/>
</dbReference>
<reference evidence="3" key="1">
    <citation type="submission" date="2021-03" db="EMBL/GenBank/DDBJ databases">
        <authorList>
            <person name="Bekaert M."/>
        </authorList>
    </citation>
    <scope>NUCLEOTIDE SEQUENCE</scope>
</reference>
<dbReference type="InterPro" id="IPR036514">
    <property type="entry name" value="SGNH_hydro_sf"/>
</dbReference>
<feature type="region of interest" description="Disordered" evidence="1">
    <location>
        <begin position="1140"/>
        <end position="1177"/>
    </location>
</feature>
<evidence type="ECO:0000313" key="3">
    <source>
        <dbReference type="EMBL" id="CAG2234754.1"/>
    </source>
</evidence>
<dbReference type="Gene3D" id="3.40.50.10140">
    <property type="entry name" value="Toll/interleukin-1 receptor homology (TIR) domain"/>
    <property type="match status" value="1"/>
</dbReference>
<feature type="domain" description="TIR" evidence="2">
    <location>
        <begin position="587"/>
        <end position="758"/>
    </location>
</feature>
<dbReference type="SUPFAM" id="SSF57756">
    <property type="entry name" value="Retrovirus zinc finger-like domains"/>
    <property type="match status" value="1"/>
</dbReference>
<dbReference type="GO" id="GO:0003676">
    <property type="term" value="F:nucleic acid binding"/>
    <property type="evidence" value="ECO:0007669"/>
    <property type="project" value="InterPro"/>
</dbReference>
<gene>
    <name evidence="3" type="ORF">MEDL_47447</name>
</gene>
<organism evidence="3 4">
    <name type="scientific">Mytilus edulis</name>
    <name type="common">Blue mussel</name>
    <dbReference type="NCBI Taxonomy" id="6550"/>
    <lineage>
        <taxon>Eukaryota</taxon>
        <taxon>Metazoa</taxon>
        <taxon>Spiralia</taxon>
        <taxon>Lophotrochozoa</taxon>
        <taxon>Mollusca</taxon>
        <taxon>Bivalvia</taxon>
        <taxon>Autobranchia</taxon>
        <taxon>Pteriomorphia</taxon>
        <taxon>Mytilida</taxon>
        <taxon>Mytiloidea</taxon>
        <taxon>Mytilidae</taxon>
        <taxon>Mytilinae</taxon>
        <taxon>Mytilus</taxon>
    </lineage>
</organism>
<dbReference type="AlphaFoldDB" id="A0A8S3TM19"/>
<dbReference type="PROSITE" id="PS50104">
    <property type="entry name" value="TIR"/>
    <property type="match status" value="1"/>
</dbReference>
<dbReference type="GO" id="GO:0007165">
    <property type="term" value="P:signal transduction"/>
    <property type="evidence" value="ECO:0007669"/>
    <property type="project" value="InterPro"/>
</dbReference>
<name>A0A8S3TM19_MYTED</name>
<keyword evidence="4" id="KW-1185">Reference proteome</keyword>
<proteinExistence type="predicted"/>